<proteinExistence type="predicted"/>
<dbReference type="Gene3D" id="3.60.21.10">
    <property type="match status" value="1"/>
</dbReference>
<accession>A0ABS1D9B4</accession>
<evidence type="ECO:0000259" key="1">
    <source>
        <dbReference type="Pfam" id="PF00149"/>
    </source>
</evidence>
<dbReference type="InterPro" id="IPR004843">
    <property type="entry name" value="Calcineurin-like_PHP"/>
</dbReference>
<dbReference type="RefSeq" id="WP_200339066.1">
    <property type="nucleotide sequence ID" value="NZ_NRRL01000003.1"/>
</dbReference>
<keyword evidence="3" id="KW-1185">Reference proteome</keyword>
<dbReference type="PANTHER" id="PTHR37844:SF2">
    <property type="entry name" value="SER_THR PROTEIN PHOSPHATASE SUPERFAMILY (AFU_ORTHOLOGUE AFUA_1G14840)"/>
    <property type="match status" value="1"/>
</dbReference>
<organism evidence="2 3">
    <name type="scientific">Rhodovibrio sodomensis</name>
    <dbReference type="NCBI Taxonomy" id="1088"/>
    <lineage>
        <taxon>Bacteria</taxon>
        <taxon>Pseudomonadati</taxon>
        <taxon>Pseudomonadota</taxon>
        <taxon>Alphaproteobacteria</taxon>
        <taxon>Rhodospirillales</taxon>
        <taxon>Rhodovibrionaceae</taxon>
        <taxon>Rhodovibrio</taxon>
    </lineage>
</organism>
<protein>
    <recommendedName>
        <fullName evidence="1">Calcineurin-like phosphoesterase domain-containing protein</fullName>
    </recommendedName>
</protein>
<dbReference type="Proteomes" id="UP001296873">
    <property type="component" value="Unassembled WGS sequence"/>
</dbReference>
<dbReference type="Pfam" id="PF00149">
    <property type="entry name" value="Metallophos"/>
    <property type="match status" value="1"/>
</dbReference>
<sequence length="260" mass="29036">MSRIVASYMSDQHHEHRTHYLEPSAYRKDGAQLAILAGDIDKPEEAIPYCDEIGLPAIYVMGNHEHYGRDYHQNREMARALAEQTENVHLLDPGVVHLEIDGQPVRVIGATLWTDYCLKGKAVQDFAMQAAQMSMNDHRLIRCGDDRFTPGDAHAAHRAELAFIRDELAKPFDGPTIVVTHHAPSIRCQDAKYATSSVAPAFCSDLEDFVAESGADLWVCGHTHGDCDFMLGNTRVVSNQHGYLNEKRVAMKTVEIPVTR</sequence>
<dbReference type="PANTHER" id="PTHR37844">
    <property type="entry name" value="SER/THR PROTEIN PHOSPHATASE SUPERFAMILY (AFU_ORTHOLOGUE AFUA_1G14840)"/>
    <property type="match status" value="1"/>
</dbReference>
<comment type="caution">
    <text evidence="2">The sequence shown here is derived from an EMBL/GenBank/DDBJ whole genome shotgun (WGS) entry which is preliminary data.</text>
</comment>
<evidence type="ECO:0000313" key="3">
    <source>
        <dbReference type="Proteomes" id="UP001296873"/>
    </source>
</evidence>
<dbReference type="SUPFAM" id="SSF56300">
    <property type="entry name" value="Metallo-dependent phosphatases"/>
    <property type="match status" value="1"/>
</dbReference>
<gene>
    <name evidence="2" type="ORF">CKO28_02975</name>
</gene>
<dbReference type="InterPro" id="IPR029052">
    <property type="entry name" value="Metallo-depent_PP-like"/>
</dbReference>
<feature type="domain" description="Calcineurin-like phosphoesterase" evidence="1">
    <location>
        <begin position="31"/>
        <end position="225"/>
    </location>
</feature>
<evidence type="ECO:0000313" key="2">
    <source>
        <dbReference type="EMBL" id="MBK1667006.1"/>
    </source>
</evidence>
<reference evidence="2 3" key="1">
    <citation type="journal article" date="2020" name="Microorganisms">
        <title>Osmotic Adaptation and Compatible Solute Biosynthesis of Phototrophic Bacteria as Revealed from Genome Analyses.</title>
        <authorList>
            <person name="Imhoff J.F."/>
            <person name="Rahn T."/>
            <person name="Kunzel S."/>
            <person name="Keller A."/>
            <person name="Neulinger S.C."/>
        </authorList>
    </citation>
    <scope>NUCLEOTIDE SEQUENCE [LARGE SCALE GENOMIC DNA]</scope>
    <source>
        <strain evidence="2 3">DSM 9895</strain>
    </source>
</reference>
<name>A0ABS1D9B4_9PROT</name>
<dbReference type="EMBL" id="NRRL01000003">
    <property type="protein sequence ID" value="MBK1667006.1"/>
    <property type="molecule type" value="Genomic_DNA"/>
</dbReference>